<evidence type="ECO:0000313" key="3">
    <source>
        <dbReference type="Proteomes" id="UP001295740"/>
    </source>
</evidence>
<organism evidence="2 3">
    <name type="scientific">Anthostomella pinea</name>
    <dbReference type="NCBI Taxonomy" id="933095"/>
    <lineage>
        <taxon>Eukaryota</taxon>
        <taxon>Fungi</taxon>
        <taxon>Dikarya</taxon>
        <taxon>Ascomycota</taxon>
        <taxon>Pezizomycotina</taxon>
        <taxon>Sordariomycetes</taxon>
        <taxon>Xylariomycetidae</taxon>
        <taxon>Xylariales</taxon>
        <taxon>Xylariaceae</taxon>
        <taxon>Anthostomella</taxon>
    </lineage>
</organism>
<accession>A0AAI8VIL9</accession>
<dbReference type="AlphaFoldDB" id="A0AAI8VIL9"/>
<keyword evidence="3" id="KW-1185">Reference proteome</keyword>
<feature type="region of interest" description="Disordered" evidence="1">
    <location>
        <begin position="66"/>
        <end position="135"/>
    </location>
</feature>
<evidence type="ECO:0000256" key="1">
    <source>
        <dbReference type="SAM" id="MobiDB-lite"/>
    </source>
</evidence>
<feature type="compositionally biased region" description="Basic and acidic residues" evidence="1">
    <location>
        <begin position="66"/>
        <end position="75"/>
    </location>
</feature>
<protein>
    <submittedName>
        <fullName evidence="2">Uu.00g130230.m01.CDS01</fullName>
    </submittedName>
</protein>
<comment type="caution">
    <text evidence="2">The sequence shown here is derived from an EMBL/GenBank/DDBJ whole genome shotgun (WGS) entry which is preliminary data.</text>
</comment>
<sequence>MARTHTQKERRAFEMRRESLVRKVYEINNITSAHVVLVGISGGRTFAFEPEEGMLRRLGFTSPIDDRIAPDDIPKSSRIGRPTPSCESISSDSTCALDSGAESPIRARGAKTGGAPRLKKNFRTSRRGRSWKTSPHLREGTLKLLDVEFFAP</sequence>
<name>A0AAI8VIL9_9PEZI</name>
<feature type="compositionally biased region" description="Polar residues" evidence="1">
    <location>
        <begin position="85"/>
        <end position="96"/>
    </location>
</feature>
<evidence type="ECO:0000313" key="2">
    <source>
        <dbReference type="EMBL" id="CAJ2505629.1"/>
    </source>
</evidence>
<reference evidence="2" key="1">
    <citation type="submission" date="2023-10" db="EMBL/GenBank/DDBJ databases">
        <authorList>
            <person name="Hackl T."/>
        </authorList>
    </citation>
    <scope>NUCLEOTIDE SEQUENCE</scope>
</reference>
<feature type="compositionally biased region" description="Basic residues" evidence="1">
    <location>
        <begin position="117"/>
        <end position="130"/>
    </location>
</feature>
<dbReference type="Proteomes" id="UP001295740">
    <property type="component" value="Unassembled WGS sequence"/>
</dbReference>
<dbReference type="EMBL" id="CAUWAG010000007">
    <property type="protein sequence ID" value="CAJ2505629.1"/>
    <property type="molecule type" value="Genomic_DNA"/>
</dbReference>
<gene>
    <name evidence="2" type="ORF">KHLLAP_LOCUS6097</name>
</gene>
<proteinExistence type="predicted"/>